<evidence type="ECO:0000256" key="1">
    <source>
        <dbReference type="ARBA" id="ARBA00023125"/>
    </source>
</evidence>
<dbReference type="InterPro" id="IPR047057">
    <property type="entry name" value="MerR_fam"/>
</dbReference>
<dbReference type="Pfam" id="PF13411">
    <property type="entry name" value="MerR_1"/>
    <property type="match status" value="1"/>
</dbReference>
<evidence type="ECO:0000313" key="4">
    <source>
        <dbReference type="Proteomes" id="UP000317944"/>
    </source>
</evidence>
<organism evidence="3 4">
    <name type="scientific">Lysinibacillus sphaericus</name>
    <name type="common">Bacillus sphaericus</name>
    <dbReference type="NCBI Taxonomy" id="1421"/>
    <lineage>
        <taxon>Bacteria</taxon>
        <taxon>Bacillati</taxon>
        <taxon>Bacillota</taxon>
        <taxon>Bacilli</taxon>
        <taxon>Bacillales</taxon>
        <taxon>Bacillaceae</taxon>
        <taxon>Lysinibacillus</taxon>
    </lineage>
</organism>
<dbReference type="OrthoDB" id="9773308at2"/>
<dbReference type="SUPFAM" id="SSF46955">
    <property type="entry name" value="Putative DNA-binding domain"/>
    <property type="match status" value="1"/>
</dbReference>
<accession>A0A544UT31</accession>
<comment type="caution">
    <text evidence="3">The sequence shown here is derived from an EMBL/GenBank/DDBJ whole genome shotgun (WGS) entry which is preliminary data.</text>
</comment>
<dbReference type="PROSITE" id="PS50937">
    <property type="entry name" value="HTH_MERR_2"/>
    <property type="match status" value="1"/>
</dbReference>
<name>A0A544UT31_LYSSH</name>
<dbReference type="GO" id="GO:0003677">
    <property type="term" value="F:DNA binding"/>
    <property type="evidence" value="ECO:0007669"/>
    <property type="project" value="UniProtKB-KW"/>
</dbReference>
<proteinExistence type="predicted"/>
<sequence>MVESKEVFPLYKIGEFSRINKISQRMLRYYDEKGILKPEKNETNGYRYYTNEDIAKANKIKLLRKYHFSIDEINNVLEMDATTMKDKYEQKIAELYEKTIEYYQLIEEMKSYIEQKNKITRVNSYDVFCGVRKPFHAYCLRKVVDENGLELLIDQLLLFINKSNSILKGKHFAIFHSMEEENFSQYDVEVCQPIIVEEEVKDTRIKFFEEANYIYTIHIGNYDSISYAYSALYDWAHLNGYRLDGPFIEKYYTDEIITFDKDEYVTEVSIAIQKC</sequence>
<dbReference type="Gene3D" id="3.20.80.10">
    <property type="entry name" value="Regulatory factor, effector binding domain"/>
    <property type="match status" value="1"/>
</dbReference>
<dbReference type="InterPro" id="IPR009061">
    <property type="entry name" value="DNA-bd_dom_put_sf"/>
</dbReference>
<dbReference type="EMBL" id="SADV01000003">
    <property type="protein sequence ID" value="TQR37001.1"/>
    <property type="molecule type" value="Genomic_DNA"/>
</dbReference>
<dbReference type="SMART" id="SM00871">
    <property type="entry name" value="AraC_E_bind"/>
    <property type="match status" value="1"/>
</dbReference>
<dbReference type="Gene3D" id="1.10.1660.10">
    <property type="match status" value="1"/>
</dbReference>
<evidence type="ECO:0000259" key="2">
    <source>
        <dbReference type="PROSITE" id="PS50937"/>
    </source>
</evidence>
<dbReference type="PANTHER" id="PTHR30204">
    <property type="entry name" value="REDOX-CYCLING DRUG-SENSING TRANSCRIPTIONAL ACTIVATOR SOXR"/>
    <property type="match status" value="1"/>
</dbReference>
<evidence type="ECO:0000313" key="3">
    <source>
        <dbReference type="EMBL" id="TQR37001.1"/>
    </source>
</evidence>
<feature type="domain" description="HTH merR-type" evidence="2">
    <location>
        <begin position="10"/>
        <end position="79"/>
    </location>
</feature>
<dbReference type="AlphaFoldDB" id="A0A544UT31"/>
<dbReference type="SMART" id="SM00422">
    <property type="entry name" value="HTH_MERR"/>
    <property type="match status" value="1"/>
</dbReference>
<reference evidence="3 4" key="1">
    <citation type="submission" date="2018-03" db="EMBL/GenBank/DDBJ databases">
        <title>Aerobic endospore-forming bacteria genome sequencing and assembly.</title>
        <authorList>
            <person name="Cavalcante D.A."/>
            <person name="Driks A."/>
            <person name="Putonti C."/>
            <person name="De-Souza M.T."/>
        </authorList>
    </citation>
    <scope>NUCLEOTIDE SEQUENCE [LARGE SCALE GENOMIC DNA]</scope>
    <source>
        <strain evidence="3 4">SDF0037</strain>
    </source>
</reference>
<dbReference type="InterPro" id="IPR011256">
    <property type="entry name" value="Reg_factor_effector_dom_sf"/>
</dbReference>
<dbReference type="SUPFAM" id="SSF55136">
    <property type="entry name" value="Probable bacterial effector-binding domain"/>
    <property type="match status" value="1"/>
</dbReference>
<protein>
    <submittedName>
        <fullName evidence="3">MerR family transcriptional regulator</fullName>
    </submittedName>
</protein>
<dbReference type="GO" id="GO:0003700">
    <property type="term" value="F:DNA-binding transcription factor activity"/>
    <property type="evidence" value="ECO:0007669"/>
    <property type="project" value="InterPro"/>
</dbReference>
<dbReference type="PANTHER" id="PTHR30204:SF97">
    <property type="entry name" value="MERR FAMILY REGULATORY PROTEIN"/>
    <property type="match status" value="1"/>
</dbReference>
<keyword evidence="1" id="KW-0238">DNA-binding</keyword>
<gene>
    <name evidence="3" type="ORF">C7Y47_04655</name>
</gene>
<dbReference type="InterPro" id="IPR010499">
    <property type="entry name" value="AraC_E-bd"/>
</dbReference>
<dbReference type="InterPro" id="IPR000551">
    <property type="entry name" value="MerR-type_HTH_dom"/>
</dbReference>
<dbReference type="Proteomes" id="UP000317944">
    <property type="component" value="Unassembled WGS sequence"/>
</dbReference>